<comment type="caution">
    <text evidence="2">The sequence shown here is derived from an EMBL/GenBank/DDBJ whole genome shotgun (WGS) entry which is preliminary data.</text>
</comment>
<keyword evidence="3" id="KW-1185">Reference proteome</keyword>
<evidence type="ECO:0000256" key="1">
    <source>
        <dbReference type="SAM" id="Phobius"/>
    </source>
</evidence>
<accession>A0ABV1BGK8</accession>
<keyword evidence="1" id="KW-1133">Transmembrane helix</keyword>
<evidence type="ECO:0000313" key="3">
    <source>
        <dbReference type="Proteomes" id="UP001473063"/>
    </source>
</evidence>
<reference evidence="2 3" key="1">
    <citation type="submission" date="2024-03" db="EMBL/GenBank/DDBJ databases">
        <title>Human intestinal bacterial collection.</title>
        <authorList>
            <person name="Pauvert C."/>
            <person name="Hitch T.C.A."/>
            <person name="Clavel T."/>
        </authorList>
    </citation>
    <scope>NUCLEOTIDE SEQUENCE [LARGE SCALE GENOMIC DNA]</scope>
    <source>
        <strain evidence="2 3">CLA-JM-H16</strain>
    </source>
</reference>
<feature type="transmembrane region" description="Helical" evidence="1">
    <location>
        <begin position="33"/>
        <end position="54"/>
    </location>
</feature>
<keyword evidence="1" id="KW-0812">Transmembrane</keyword>
<protein>
    <submittedName>
        <fullName evidence="2">Uncharacterized protein</fullName>
    </submittedName>
</protein>
<evidence type="ECO:0000313" key="2">
    <source>
        <dbReference type="EMBL" id="MEQ2371067.1"/>
    </source>
</evidence>
<gene>
    <name evidence="2" type="ORF">WMO28_08940</name>
</gene>
<keyword evidence="1" id="KW-0472">Membrane</keyword>
<name>A0ABV1BGK8_9FIRM</name>
<dbReference type="RefSeq" id="WP_178644032.1">
    <property type="nucleotide sequence ID" value="NZ_JBBMEJ010000009.1"/>
</dbReference>
<feature type="transmembrane region" description="Helical" evidence="1">
    <location>
        <begin position="60"/>
        <end position="81"/>
    </location>
</feature>
<proteinExistence type="predicted"/>
<organism evidence="2 3">
    <name type="scientific">Blautia aquisgranensis</name>
    <dbReference type="NCBI Taxonomy" id="3133153"/>
    <lineage>
        <taxon>Bacteria</taxon>
        <taxon>Bacillati</taxon>
        <taxon>Bacillota</taxon>
        <taxon>Clostridia</taxon>
        <taxon>Lachnospirales</taxon>
        <taxon>Lachnospiraceae</taxon>
        <taxon>Blautia</taxon>
    </lineage>
</organism>
<dbReference type="EMBL" id="JBBMEJ010000009">
    <property type="protein sequence ID" value="MEQ2371067.1"/>
    <property type="molecule type" value="Genomic_DNA"/>
</dbReference>
<sequence length="84" mass="9198">MWNTENNRKAVLADGRYVETESRHSGKQKLSSGMAMILGAVLTLEIMIGGAMLFNFDFHGADIIAVVLAFMVLYFAVVASLTDK</sequence>
<dbReference type="Proteomes" id="UP001473063">
    <property type="component" value="Unassembled WGS sequence"/>
</dbReference>